<dbReference type="EMBL" id="LSZP01000062">
    <property type="protein sequence ID" value="KXU34003.1"/>
    <property type="molecule type" value="Genomic_DNA"/>
</dbReference>
<evidence type="ECO:0000313" key="1">
    <source>
        <dbReference type="EMBL" id="KXU34003.1"/>
    </source>
</evidence>
<keyword evidence="2" id="KW-1185">Reference proteome</keyword>
<comment type="caution">
    <text evidence="1">The sequence shown here is derived from an EMBL/GenBank/DDBJ whole genome shotgun (WGS) entry which is preliminary data.</text>
</comment>
<dbReference type="AlphaFoldDB" id="A0A139SHJ2"/>
<dbReference type="Proteomes" id="UP000071392">
    <property type="component" value="Unassembled WGS sequence"/>
</dbReference>
<organism evidence="1 2">
    <name type="scientific">Cephaloticoccus capnophilus</name>
    <dbReference type="NCBI Taxonomy" id="1548208"/>
    <lineage>
        <taxon>Bacteria</taxon>
        <taxon>Pseudomonadati</taxon>
        <taxon>Verrucomicrobiota</taxon>
        <taxon>Opitutia</taxon>
        <taxon>Opitutales</taxon>
        <taxon>Opitutaceae</taxon>
        <taxon>Cephaloticoccus</taxon>
    </lineage>
</organism>
<accession>A0A139SHJ2</accession>
<gene>
    <name evidence="1" type="ORF">AXK12_08180</name>
</gene>
<sequence>MSPTALAAGKGALGVLVSRQRSGRRFLFWLRSLTARRLQLIAFLLAGLLTTGAQWDAVQVLAWARMTVQSLNAGTAWEAALADTFSGELCEICEAVDEARQAQHSPAGAATTPKGGKLLLAVYPAADELIFSEVSAVDVAGRWSLSDQVGRSIERGAPPAPPPKSQGLV</sequence>
<dbReference type="STRING" id="1548208.AXK12_08180"/>
<proteinExistence type="predicted"/>
<reference evidence="1 2" key="1">
    <citation type="submission" date="2016-02" db="EMBL/GenBank/DDBJ databases">
        <authorList>
            <person name="Wen L."/>
            <person name="He K."/>
            <person name="Yang H."/>
        </authorList>
    </citation>
    <scope>NUCLEOTIDE SEQUENCE [LARGE SCALE GENOMIC DNA]</scope>
    <source>
        <strain evidence="1 2">CV41</strain>
    </source>
</reference>
<dbReference type="RefSeq" id="WP_068713274.1">
    <property type="nucleotide sequence ID" value="NZ_LSZP01000062.1"/>
</dbReference>
<name>A0A139SHJ2_9BACT</name>
<protein>
    <submittedName>
        <fullName evidence="1">Uncharacterized protein</fullName>
    </submittedName>
</protein>
<evidence type="ECO:0000313" key="2">
    <source>
        <dbReference type="Proteomes" id="UP000071392"/>
    </source>
</evidence>